<evidence type="ECO:0000256" key="1">
    <source>
        <dbReference type="SAM" id="MobiDB-lite"/>
    </source>
</evidence>
<sequence length="327" mass="36665">MPRKAVRVPSYASSRPEPRRVVPDAPTTSAKGKKQKSPTTATKASKGKQTPAETSLHSDEQWSQQFMLGKSYDDLPGLGEGSALLMALSLPSQYPFPDELSFELMDGGMEGQGPKDASIRFYGPKYADKDELGIVHLMPLRAHRASHCSTRQKGTARGGQTPPHPQSFDKTVIDLTQDDDSIPHSEAKVTFREKKDPNETTIKDGHVYFHDTGIIYYSETLRLFLPFSSLGKNLMLLQIKDMATKTNGKPTLVALDLMIRQLTEPYFKDDEDKEEPSIHLGIKGIDFSLLEPLKAWAEKHDIKVSRMEQTFYNYAENTPMTGWMPIF</sequence>
<protein>
    <submittedName>
        <fullName evidence="2">Uncharacterized protein</fullName>
    </submittedName>
</protein>
<dbReference type="AlphaFoldDB" id="A0AAN7AGT3"/>
<evidence type="ECO:0000313" key="2">
    <source>
        <dbReference type="EMBL" id="KAK4188076.1"/>
    </source>
</evidence>
<reference evidence="2" key="1">
    <citation type="journal article" date="2023" name="Mol. Phylogenet. Evol.">
        <title>Genome-scale phylogeny and comparative genomics of the fungal order Sordariales.</title>
        <authorList>
            <person name="Hensen N."/>
            <person name="Bonometti L."/>
            <person name="Westerberg I."/>
            <person name="Brannstrom I.O."/>
            <person name="Guillou S."/>
            <person name="Cros-Aarteil S."/>
            <person name="Calhoun S."/>
            <person name="Haridas S."/>
            <person name="Kuo A."/>
            <person name="Mondo S."/>
            <person name="Pangilinan J."/>
            <person name="Riley R."/>
            <person name="LaButti K."/>
            <person name="Andreopoulos B."/>
            <person name="Lipzen A."/>
            <person name="Chen C."/>
            <person name="Yan M."/>
            <person name="Daum C."/>
            <person name="Ng V."/>
            <person name="Clum A."/>
            <person name="Steindorff A."/>
            <person name="Ohm R.A."/>
            <person name="Martin F."/>
            <person name="Silar P."/>
            <person name="Natvig D.O."/>
            <person name="Lalanne C."/>
            <person name="Gautier V."/>
            <person name="Ament-Velasquez S.L."/>
            <person name="Kruys A."/>
            <person name="Hutchinson M.I."/>
            <person name="Powell A.J."/>
            <person name="Barry K."/>
            <person name="Miller A.N."/>
            <person name="Grigoriev I.V."/>
            <person name="Debuchy R."/>
            <person name="Gladieux P."/>
            <person name="Hiltunen Thoren M."/>
            <person name="Johannesson H."/>
        </authorList>
    </citation>
    <scope>NUCLEOTIDE SEQUENCE</scope>
    <source>
        <strain evidence="2">PSN309</strain>
    </source>
</reference>
<comment type="caution">
    <text evidence="2">The sequence shown here is derived from an EMBL/GenBank/DDBJ whole genome shotgun (WGS) entry which is preliminary data.</text>
</comment>
<keyword evidence="3" id="KW-1185">Reference proteome</keyword>
<gene>
    <name evidence="2" type="ORF">QBC35DRAFT_550608</name>
</gene>
<organism evidence="2 3">
    <name type="scientific">Podospora australis</name>
    <dbReference type="NCBI Taxonomy" id="1536484"/>
    <lineage>
        <taxon>Eukaryota</taxon>
        <taxon>Fungi</taxon>
        <taxon>Dikarya</taxon>
        <taxon>Ascomycota</taxon>
        <taxon>Pezizomycotina</taxon>
        <taxon>Sordariomycetes</taxon>
        <taxon>Sordariomycetidae</taxon>
        <taxon>Sordariales</taxon>
        <taxon>Podosporaceae</taxon>
        <taxon>Podospora</taxon>
    </lineage>
</organism>
<feature type="compositionally biased region" description="Polar residues" evidence="1">
    <location>
        <begin position="37"/>
        <end position="60"/>
    </location>
</feature>
<dbReference type="EMBL" id="MU864393">
    <property type="protein sequence ID" value="KAK4188076.1"/>
    <property type="molecule type" value="Genomic_DNA"/>
</dbReference>
<accession>A0AAN7AGT3</accession>
<dbReference type="Proteomes" id="UP001302126">
    <property type="component" value="Unassembled WGS sequence"/>
</dbReference>
<evidence type="ECO:0000313" key="3">
    <source>
        <dbReference type="Proteomes" id="UP001302126"/>
    </source>
</evidence>
<name>A0AAN7AGT3_9PEZI</name>
<feature type="region of interest" description="Disordered" evidence="1">
    <location>
        <begin position="1"/>
        <end position="60"/>
    </location>
</feature>
<proteinExistence type="predicted"/>
<feature type="region of interest" description="Disordered" evidence="1">
    <location>
        <begin position="148"/>
        <end position="168"/>
    </location>
</feature>
<reference evidence="2" key="2">
    <citation type="submission" date="2023-05" db="EMBL/GenBank/DDBJ databases">
        <authorList>
            <consortium name="Lawrence Berkeley National Laboratory"/>
            <person name="Steindorff A."/>
            <person name="Hensen N."/>
            <person name="Bonometti L."/>
            <person name="Westerberg I."/>
            <person name="Brannstrom I.O."/>
            <person name="Guillou S."/>
            <person name="Cros-Aarteil S."/>
            <person name="Calhoun S."/>
            <person name="Haridas S."/>
            <person name="Kuo A."/>
            <person name="Mondo S."/>
            <person name="Pangilinan J."/>
            <person name="Riley R."/>
            <person name="Labutti K."/>
            <person name="Andreopoulos B."/>
            <person name="Lipzen A."/>
            <person name="Chen C."/>
            <person name="Yanf M."/>
            <person name="Daum C."/>
            <person name="Ng V."/>
            <person name="Clum A."/>
            <person name="Ohm R."/>
            <person name="Martin F."/>
            <person name="Silar P."/>
            <person name="Natvig D."/>
            <person name="Lalanne C."/>
            <person name="Gautier V."/>
            <person name="Ament-Velasquez S.L."/>
            <person name="Kruys A."/>
            <person name="Hutchinson M.I."/>
            <person name="Powell A.J."/>
            <person name="Barry K."/>
            <person name="Miller A.N."/>
            <person name="Grigoriev I.V."/>
            <person name="Debuchy R."/>
            <person name="Gladieux P."/>
            <person name="Thoren M.H."/>
            <person name="Johannesson H."/>
        </authorList>
    </citation>
    <scope>NUCLEOTIDE SEQUENCE</scope>
    <source>
        <strain evidence="2">PSN309</strain>
    </source>
</reference>